<dbReference type="OMA" id="LHICGTI"/>
<evidence type="ECO:0000313" key="3">
    <source>
        <dbReference type="EnsemblMetazoa" id="MESCA002081-PA"/>
    </source>
</evidence>
<dbReference type="GO" id="GO:1905515">
    <property type="term" value="P:non-motile cilium assembly"/>
    <property type="evidence" value="ECO:0007669"/>
    <property type="project" value="TreeGrafter"/>
</dbReference>
<name>T1GFE0_MEGSC</name>
<dbReference type="HOGENOM" id="CLU_010738_1_0_1"/>
<feature type="repeat" description="TPR" evidence="1">
    <location>
        <begin position="413"/>
        <end position="446"/>
    </location>
</feature>
<dbReference type="PANTHER" id="PTHR44117">
    <property type="entry name" value="INTRAFLAGELLAR TRANSPORT PROTEIN 88 HOMOLOG"/>
    <property type="match status" value="1"/>
</dbReference>
<dbReference type="InterPro" id="IPR019734">
    <property type="entry name" value="TPR_rpt"/>
</dbReference>
<dbReference type="Pfam" id="PF13176">
    <property type="entry name" value="TPR_7"/>
    <property type="match status" value="1"/>
</dbReference>
<dbReference type="SUPFAM" id="SSF48452">
    <property type="entry name" value="TPR-like"/>
    <property type="match status" value="3"/>
</dbReference>
<dbReference type="PROSITE" id="PS50005">
    <property type="entry name" value="TPR"/>
    <property type="match status" value="3"/>
</dbReference>
<dbReference type="STRING" id="36166.T1GFE0"/>
<keyword evidence="4" id="KW-1185">Reference proteome</keyword>
<dbReference type="GO" id="GO:0036064">
    <property type="term" value="C:ciliary basal body"/>
    <property type="evidence" value="ECO:0007669"/>
    <property type="project" value="TreeGrafter"/>
</dbReference>
<dbReference type="Proteomes" id="UP000015102">
    <property type="component" value="Unassembled WGS sequence"/>
</dbReference>
<evidence type="ECO:0000313" key="4">
    <source>
        <dbReference type="Proteomes" id="UP000015102"/>
    </source>
</evidence>
<feature type="compositionally biased region" description="Low complexity" evidence="2">
    <location>
        <begin position="536"/>
        <end position="549"/>
    </location>
</feature>
<sequence>MFVEALNTYSIMTKDEMFKMFPHANQLKLNMGNIYSKMGRYKKAIKLYQMALDSVPIQHKQLRLKITQNIGTIFIKMGQYSDAATNFEIVLGERAEISCAIHLILCYYALGNVEKIKHAFKILVESQLYYEDDIKLQSTESQGHEDGSDENGNKSNKQIFEYLKNDEFAKYCNLRKKKAEKSISVIIDLISSVIADNYNDGYIWCIEVIKSSNFAWLANALELNKALVYLRQNDINQAVETLSFYEKKDPEMAVNALTNLMFIYISLNDLENAAKCTQKITVDIFEHPILLKMLLLWKCVEETGNNPGNYSRKQFYKQTNEVQLAAAVLNNLKNSTALAYTKHPHIFYQLANLCEHENESHEALELYLQLLGITNEMDAKLYAKVGEIYERFGEHQEANQYLNEAFRINPSNIQISTTLGSYFIKMQAVEKAIFYYERAVLSNPQDPVIQLRIAGCYRNILMPRQYLELFKKIYEKFPENLQCLKALVYVTKSQGLAELHEKYSIEMSRLEKKLMSRAPTALTDGNGNRNRKLSRAGSATSTASTTSYAEKSQFVSPEYVDPLGPKPERPRTGMTSSRKMKGYQRDSQNDDIDEDDNIILKIFYL</sequence>
<dbReference type="PANTHER" id="PTHR44117:SF1">
    <property type="entry name" value="INTRAFLAGELLAR TRANSPORT PROTEIN 88 HOMOLOG"/>
    <property type="match status" value="1"/>
</dbReference>
<proteinExistence type="predicted"/>
<evidence type="ECO:0008006" key="5">
    <source>
        <dbReference type="Google" id="ProtNLM"/>
    </source>
</evidence>
<dbReference type="Pfam" id="PF00515">
    <property type="entry name" value="TPR_1"/>
    <property type="match status" value="1"/>
</dbReference>
<organism evidence="3 4">
    <name type="scientific">Megaselia scalaris</name>
    <name type="common">Humpbacked fly</name>
    <name type="synonym">Phora scalaris</name>
    <dbReference type="NCBI Taxonomy" id="36166"/>
    <lineage>
        <taxon>Eukaryota</taxon>
        <taxon>Metazoa</taxon>
        <taxon>Ecdysozoa</taxon>
        <taxon>Arthropoda</taxon>
        <taxon>Hexapoda</taxon>
        <taxon>Insecta</taxon>
        <taxon>Pterygota</taxon>
        <taxon>Neoptera</taxon>
        <taxon>Endopterygota</taxon>
        <taxon>Diptera</taxon>
        <taxon>Brachycera</taxon>
        <taxon>Muscomorpha</taxon>
        <taxon>Platypezoidea</taxon>
        <taxon>Phoridae</taxon>
        <taxon>Megaseliini</taxon>
        <taxon>Megaselia</taxon>
    </lineage>
</organism>
<feature type="region of interest" description="Disordered" evidence="2">
    <location>
        <begin position="516"/>
        <end position="591"/>
    </location>
</feature>
<feature type="repeat" description="TPR" evidence="1">
    <location>
        <begin position="25"/>
        <end position="58"/>
    </location>
</feature>
<dbReference type="GO" id="GO:0042073">
    <property type="term" value="P:intraciliary transport"/>
    <property type="evidence" value="ECO:0007669"/>
    <property type="project" value="TreeGrafter"/>
</dbReference>
<dbReference type="EMBL" id="CAQQ02076261">
    <property type="status" value="NOT_ANNOTATED_CDS"/>
    <property type="molecule type" value="Genomic_DNA"/>
</dbReference>
<dbReference type="InterPro" id="IPR011990">
    <property type="entry name" value="TPR-like_helical_dom_sf"/>
</dbReference>
<dbReference type="AlphaFoldDB" id="T1GFE0"/>
<evidence type="ECO:0000256" key="1">
    <source>
        <dbReference type="PROSITE-ProRule" id="PRU00339"/>
    </source>
</evidence>
<evidence type="ECO:0000256" key="2">
    <source>
        <dbReference type="SAM" id="MobiDB-lite"/>
    </source>
</evidence>
<dbReference type="PROSITE" id="PS50293">
    <property type="entry name" value="TPR_REGION"/>
    <property type="match status" value="2"/>
</dbReference>
<accession>T1GFE0</accession>
<dbReference type="Pfam" id="PF13181">
    <property type="entry name" value="TPR_8"/>
    <property type="match status" value="2"/>
</dbReference>
<dbReference type="Gene3D" id="1.25.40.10">
    <property type="entry name" value="Tetratricopeptide repeat domain"/>
    <property type="match status" value="3"/>
</dbReference>
<dbReference type="GO" id="GO:0019894">
    <property type="term" value="F:kinesin binding"/>
    <property type="evidence" value="ECO:0007669"/>
    <property type="project" value="TreeGrafter"/>
</dbReference>
<dbReference type="SMART" id="SM00028">
    <property type="entry name" value="TPR"/>
    <property type="match status" value="6"/>
</dbReference>
<reference evidence="3" key="2">
    <citation type="submission" date="2015-06" db="UniProtKB">
        <authorList>
            <consortium name="EnsemblMetazoa"/>
        </authorList>
    </citation>
    <scope>IDENTIFICATION</scope>
</reference>
<protein>
    <recommendedName>
        <fullName evidence="5">No mechanoreceptor potential B</fullName>
    </recommendedName>
</protein>
<reference evidence="4" key="1">
    <citation type="submission" date="2013-02" db="EMBL/GenBank/DDBJ databases">
        <authorList>
            <person name="Hughes D."/>
        </authorList>
    </citation>
    <scope>NUCLEOTIDE SEQUENCE</scope>
    <source>
        <strain>Durham</strain>
        <strain evidence="4">NC isolate 2 -- Noor lab</strain>
    </source>
</reference>
<keyword evidence="1" id="KW-0802">TPR repeat</keyword>
<dbReference type="GO" id="GO:0005814">
    <property type="term" value="C:centriole"/>
    <property type="evidence" value="ECO:0007669"/>
    <property type="project" value="TreeGrafter"/>
</dbReference>
<dbReference type="GO" id="GO:0097546">
    <property type="term" value="C:ciliary base"/>
    <property type="evidence" value="ECO:0007669"/>
    <property type="project" value="TreeGrafter"/>
</dbReference>
<dbReference type="EnsemblMetazoa" id="MESCA002081-RA">
    <property type="protein sequence ID" value="MESCA002081-PA"/>
    <property type="gene ID" value="MESCA002081"/>
</dbReference>
<feature type="repeat" description="TPR" evidence="1">
    <location>
        <begin position="379"/>
        <end position="412"/>
    </location>
</feature>
<dbReference type="GO" id="GO:0097730">
    <property type="term" value="C:non-motile cilium"/>
    <property type="evidence" value="ECO:0007669"/>
    <property type="project" value="TreeGrafter"/>
</dbReference>